<evidence type="ECO:0000313" key="4">
    <source>
        <dbReference type="EMBL" id="GAA0941280.1"/>
    </source>
</evidence>
<reference evidence="4 5" key="1">
    <citation type="journal article" date="2019" name="Int. J. Syst. Evol. Microbiol.">
        <title>The Global Catalogue of Microorganisms (GCM) 10K type strain sequencing project: providing services to taxonomists for standard genome sequencing and annotation.</title>
        <authorList>
            <consortium name="The Broad Institute Genomics Platform"/>
            <consortium name="The Broad Institute Genome Sequencing Center for Infectious Disease"/>
            <person name="Wu L."/>
            <person name="Ma J."/>
        </authorList>
    </citation>
    <scope>NUCLEOTIDE SEQUENCE [LARGE SCALE GENOMIC DNA]</scope>
    <source>
        <strain evidence="4 5">JCM 11136</strain>
    </source>
</reference>
<sequence length="114" mass="12150">MTMPERALTLTSSVVGGLTVIRVEGVLDATTREQFADRLAVSPGDLALDLSGVSFMDSRALGLIVHQWQTCTGAGDRFALVGVQYSTSKVMWITGLADRLPLYDTVDDALAAFG</sequence>
<dbReference type="Proteomes" id="UP001501578">
    <property type="component" value="Unassembled WGS sequence"/>
</dbReference>
<dbReference type="Pfam" id="PF01740">
    <property type="entry name" value="STAS"/>
    <property type="match status" value="1"/>
</dbReference>
<feature type="domain" description="STAS" evidence="3">
    <location>
        <begin position="8"/>
        <end position="113"/>
    </location>
</feature>
<dbReference type="NCBIfam" id="TIGR00377">
    <property type="entry name" value="ant_ant_sig"/>
    <property type="match status" value="1"/>
</dbReference>
<dbReference type="PANTHER" id="PTHR33495:SF2">
    <property type="entry name" value="ANTI-SIGMA FACTOR ANTAGONIST TM_1081-RELATED"/>
    <property type="match status" value="1"/>
</dbReference>
<gene>
    <name evidence="4" type="ORF">GCM10009560_53100</name>
</gene>
<keyword evidence="5" id="KW-1185">Reference proteome</keyword>
<evidence type="ECO:0000256" key="2">
    <source>
        <dbReference type="RuleBase" id="RU003749"/>
    </source>
</evidence>
<dbReference type="SUPFAM" id="SSF52091">
    <property type="entry name" value="SpoIIaa-like"/>
    <property type="match status" value="1"/>
</dbReference>
<evidence type="ECO:0000256" key="1">
    <source>
        <dbReference type="ARBA" id="ARBA00009013"/>
    </source>
</evidence>
<evidence type="ECO:0000259" key="3">
    <source>
        <dbReference type="PROSITE" id="PS50801"/>
    </source>
</evidence>
<comment type="similarity">
    <text evidence="1 2">Belongs to the anti-sigma-factor antagonist family.</text>
</comment>
<evidence type="ECO:0000313" key="5">
    <source>
        <dbReference type="Proteomes" id="UP001501578"/>
    </source>
</evidence>
<organism evidence="4 5">
    <name type="scientific">Nonomuraea longicatena</name>
    <dbReference type="NCBI Taxonomy" id="83682"/>
    <lineage>
        <taxon>Bacteria</taxon>
        <taxon>Bacillati</taxon>
        <taxon>Actinomycetota</taxon>
        <taxon>Actinomycetes</taxon>
        <taxon>Streptosporangiales</taxon>
        <taxon>Streptosporangiaceae</taxon>
        <taxon>Nonomuraea</taxon>
    </lineage>
</organism>
<accession>A0ABN1QF58</accession>
<dbReference type="PROSITE" id="PS50801">
    <property type="entry name" value="STAS"/>
    <property type="match status" value="1"/>
</dbReference>
<dbReference type="Gene3D" id="3.30.750.24">
    <property type="entry name" value="STAS domain"/>
    <property type="match status" value="1"/>
</dbReference>
<dbReference type="EMBL" id="BAAAHQ010000031">
    <property type="protein sequence ID" value="GAA0941280.1"/>
    <property type="molecule type" value="Genomic_DNA"/>
</dbReference>
<protein>
    <recommendedName>
        <fullName evidence="2">Anti-sigma factor antagonist</fullName>
    </recommendedName>
</protein>
<comment type="caution">
    <text evidence="4">The sequence shown here is derived from an EMBL/GenBank/DDBJ whole genome shotgun (WGS) entry which is preliminary data.</text>
</comment>
<name>A0ABN1QF58_9ACTN</name>
<dbReference type="PANTHER" id="PTHR33495">
    <property type="entry name" value="ANTI-SIGMA FACTOR ANTAGONIST TM_1081-RELATED-RELATED"/>
    <property type="match status" value="1"/>
</dbReference>
<dbReference type="InterPro" id="IPR002645">
    <property type="entry name" value="STAS_dom"/>
</dbReference>
<dbReference type="InterPro" id="IPR036513">
    <property type="entry name" value="STAS_dom_sf"/>
</dbReference>
<dbReference type="CDD" id="cd07043">
    <property type="entry name" value="STAS_anti-anti-sigma_factors"/>
    <property type="match status" value="1"/>
</dbReference>
<proteinExistence type="inferred from homology"/>
<dbReference type="InterPro" id="IPR003658">
    <property type="entry name" value="Anti-sigma_ant"/>
</dbReference>